<evidence type="ECO:0000313" key="12">
    <source>
        <dbReference type="Proteomes" id="UP000014983"/>
    </source>
</evidence>
<dbReference type="RefSeq" id="WP_020836334.1">
    <property type="nucleotide sequence ID" value="NC_021833.1"/>
</dbReference>
<evidence type="ECO:0000256" key="5">
    <source>
        <dbReference type="ARBA" id="ARBA00022683"/>
    </source>
</evidence>
<feature type="transmembrane region" description="Helical" evidence="9">
    <location>
        <begin position="392"/>
        <end position="413"/>
    </location>
</feature>
<proteinExistence type="predicted"/>
<dbReference type="GO" id="GO:0090563">
    <property type="term" value="F:protein-phosphocysteine-sugar phosphotransferase activity"/>
    <property type="evidence" value="ECO:0007669"/>
    <property type="project" value="TreeGrafter"/>
</dbReference>
<evidence type="ECO:0000256" key="2">
    <source>
        <dbReference type="ARBA" id="ARBA00022448"/>
    </source>
</evidence>
<evidence type="ECO:0000259" key="10">
    <source>
        <dbReference type="PROSITE" id="PS51103"/>
    </source>
</evidence>
<dbReference type="InParanoid" id="S5LZR8"/>
<feature type="transmembrane region" description="Helical" evidence="9">
    <location>
        <begin position="139"/>
        <end position="158"/>
    </location>
</feature>
<evidence type="ECO:0000256" key="7">
    <source>
        <dbReference type="ARBA" id="ARBA00022989"/>
    </source>
</evidence>
<gene>
    <name evidence="11" type="primary">ptsG</name>
    <name evidence="11" type="ORF">SDIMI_v3c03970</name>
</gene>
<feature type="transmembrane region" description="Helical" evidence="9">
    <location>
        <begin position="470"/>
        <end position="492"/>
    </location>
</feature>
<sequence>MKTNEILINGFSLSWYTKNNMKSFLKKIGSSFGFVIILMPIFGIILSIGNATKVDFLKEIGSILFANIGIWFTLAIIIGFTSNKGVAVYSGILSYLVVNVFISSFIREVNSIYFNIWFWKNLNKSALLSKLFFGGIETFNSGVIGGILIGVYVTYIYNKFKETNLPKGLEFFSKERFTILLSILFSFIFASLFIIIWPLIGFCLSAIGIIVANSPIGMDSFIFRTIQRMLIPFGSSLLWQSPMWYTQIGGELNLYQQDLLIQYLFREVDSEHIYLVTKLSLIPVKGIGESQILDLFKNELEVEEFKLLEDKINLWFENTNSIFEANPSGDQIIWNIVSTNKYITVDDCWNAGLRVSRFISGGYINSIFVLPTLSLTMLLMTPKGEKRAKTGIYITAALTAMLIGVTEPVEYLFCFTMPLFYFAIYCPFNGLIAMTTSLLKVKVGTSFSTGIFDFTLSGIIPTINGVNTRIWIIPIIGIIASSLIFTIAYFWFKYSSKLEKKTNFEAKNLKESFQNLIITFGGIKNIEQFVLKEDQAMITFIKLPSDLISSIEYKEINITDKTVRVYFNDNQRLKYEVLEKVYINIKNPL</sequence>
<evidence type="ECO:0000256" key="9">
    <source>
        <dbReference type="SAM" id="Phobius"/>
    </source>
</evidence>
<evidence type="ECO:0000256" key="3">
    <source>
        <dbReference type="ARBA" id="ARBA00022475"/>
    </source>
</evidence>
<keyword evidence="2" id="KW-0813">Transport</keyword>
<dbReference type="PANTHER" id="PTHR30009">
    <property type="entry name" value="CYTOCHROME C-TYPE SYNTHESIS PROTEIN AND PTS TRANSMEMBRANE COMPONENT"/>
    <property type="match status" value="1"/>
</dbReference>
<feature type="transmembrane region" description="Helical" evidence="9">
    <location>
        <begin position="28"/>
        <end position="48"/>
    </location>
</feature>
<evidence type="ECO:0000256" key="6">
    <source>
        <dbReference type="ARBA" id="ARBA00022692"/>
    </source>
</evidence>
<dbReference type="PATRIC" id="fig|1276221.3.peg.394"/>
<keyword evidence="3" id="KW-1003">Cell membrane</keyword>
<feature type="transmembrane region" description="Helical" evidence="9">
    <location>
        <begin position="179"/>
        <end position="212"/>
    </location>
</feature>
<feature type="transmembrane region" description="Helical" evidence="9">
    <location>
        <begin position="92"/>
        <end position="119"/>
    </location>
</feature>
<dbReference type="Proteomes" id="UP000014983">
    <property type="component" value="Chromosome"/>
</dbReference>
<dbReference type="PANTHER" id="PTHR30009:SF20">
    <property type="entry name" value="PTS SYSTEM GLUCOSE-SPECIFIC EIICB COMPONENT-RELATED"/>
    <property type="match status" value="1"/>
</dbReference>
<keyword evidence="6 9" id="KW-0812">Transmembrane</keyword>
<dbReference type="EMBL" id="CP005076">
    <property type="protein sequence ID" value="AGR42101.1"/>
    <property type="molecule type" value="Genomic_DNA"/>
</dbReference>
<keyword evidence="5" id="KW-0598">Phosphotransferase system</keyword>
<reference evidence="11 12" key="1">
    <citation type="journal article" date="2013" name="Genome Biol. Evol.">
        <title>Comparison of metabolic capacities and inference of gene content evolution in mosquito-associated Spiroplasma diminutum and S. taiwanense.</title>
        <authorList>
            <person name="Lo W.S."/>
            <person name="Ku C."/>
            <person name="Chen L.L."/>
            <person name="Chang T.H."/>
            <person name="Kuo C.H."/>
        </authorList>
    </citation>
    <scope>NUCLEOTIDE SEQUENCE [LARGE SCALE GENOMIC DNA]</scope>
    <source>
        <strain evidence="11">CUAS-1</strain>
    </source>
</reference>
<feature type="transmembrane region" description="Helical" evidence="9">
    <location>
        <begin position="419"/>
        <end position="439"/>
    </location>
</feature>
<dbReference type="InterPro" id="IPR050429">
    <property type="entry name" value="PTS_Glucose_EIICBA"/>
</dbReference>
<dbReference type="AlphaFoldDB" id="S5LZR8"/>
<dbReference type="Pfam" id="PF02378">
    <property type="entry name" value="PTS_EIIC"/>
    <property type="match status" value="2"/>
</dbReference>
<comment type="subcellular location">
    <subcellularLocation>
        <location evidence="1">Cell membrane</location>
        <topology evidence="1">Multi-pass membrane protein</topology>
    </subcellularLocation>
</comment>
<protein>
    <submittedName>
        <fullName evidence="11">PTS system glucose-specific IIBC component</fullName>
    </submittedName>
</protein>
<name>S5LZR8_9MOLU</name>
<feature type="transmembrane region" description="Helical" evidence="9">
    <location>
        <begin position="362"/>
        <end position="380"/>
    </location>
</feature>
<feature type="domain" description="PTS EIIC type-1" evidence="10">
    <location>
        <begin position="19"/>
        <end position="504"/>
    </location>
</feature>
<dbReference type="OrthoDB" id="9764327at2"/>
<dbReference type="PROSITE" id="PS51103">
    <property type="entry name" value="PTS_EIIC_TYPE_1"/>
    <property type="match status" value="1"/>
</dbReference>
<dbReference type="GO" id="GO:0009401">
    <property type="term" value="P:phosphoenolpyruvate-dependent sugar phosphotransferase system"/>
    <property type="evidence" value="ECO:0007669"/>
    <property type="project" value="UniProtKB-KW"/>
</dbReference>
<dbReference type="GO" id="GO:0005886">
    <property type="term" value="C:plasma membrane"/>
    <property type="evidence" value="ECO:0007669"/>
    <property type="project" value="UniProtKB-SubCell"/>
</dbReference>
<keyword evidence="4" id="KW-0762">Sugar transport</keyword>
<evidence type="ECO:0000256" key="1">
    <source>
        <dbReference type="ARBA" id="ARBA00004651"/>
    </source>
</evidence>
<dbReference type="InterPro" id="IPR013013">
    <property type="entry name" value="PTS_EIIC_1"/>
</dbReference>
<keyword evidence="8 9" id="KW-0472">Membrane</keyword>
<evidence type="ECO:0000256" key="4">
    <source>
        <dbReference type="ARBA" id="ARBA00022597"/>
    </source>
</evidence>
<organism evidence="11 12">
    <name type="scientific">Spiroplasma diminutum CUAS-1</name>
    <dbReference type="NCBI Taxonomy" id="1276221"/>
    <lineage>
        <taxon>Bacteria</taxon>
        <taxon>Bacillati</taxon>
        <taxon>Mycoplasmatota</taxon>
        <taxon>Mollicutes</taxon>
        <taxon>Entomoplasmatales</taxon>
        <taxon>Spiroplasmataceae</taxon>
        <taxon>Spiroplasma</taxon>
    </lineage>
</organism>
<dbReference type="eggNOG" id="COG1263">
    <property type="taxonomic scope" value="Bacteria"/>
</dbReference>
<dbReference type="InterPro" id="IPR003352">
    <property type="entry name" value="PTS_EIIC"/>
</dbReference>
<keyword evidence="12" id="KW-1185">Reference proteome</keyword>
<dbReference type="KEGG" id="sdi:SDIMI_v3c03970"/>
<keyword evidence="7 9" id="KW-1133">Transmembrane helix</keyword>
<evidence type="ECO:0000313" key="11">
    <source>
        <dbReference type="EMBL" id="AGR42101.1"/>
    </source>
</evidence>
<evidence type="ECO:0000256" key="8">
    <source>
        <dbReference type="ARBA" id="ARBA00023136"/>
    </source>
</evidence>
<dbReference type="GO" id="GO:0008982">
    <property type="term" value="F:protein-N(PI)-phosphohistidine-sugar phosphotransferase activity"/>
    <property type="evidence" value="ECO:0007669"/>
    <property type="project" value="InterPro"/>
</dbReference>
<feature type="transmembrane region" description="Helical" evidence="9">
    <location>
        <begin position="60"/>
        <end position="80"/>
    </location>
</feature>
<accession>S5LZR8</accession>
<dbReference type="HOGENOM" id="CLU_012312_1_0_14"/>
<dbReference type="STRING" id="1276221.SDIMI_v3c03970"/>